<proteinExistence type="predicted"/>
<dbReference type="EMBL" id="JAAIUW010000013">
    <property type="protein sequence ID" value="KAF7801898.1"/>
    <property type="molecule type" value="Genomic_DNA"/>
</dbReference>
<feature type="transmembrane region" description="Helical" evidence="6">
    <location>
        <begin position="109"/>
        <end position="131"/>
    </location>
</feature>
<reference evidence="8" key="1">
    <citation type="submission" date="2020-09" db="EMBL/GenBank/DDBJ databases">
        <title>Genome-Enabled Discovery of Anthraquinone Biosynthesis in Senna tora.</title>
        <authorList>
            <person name="Kang S.-H."/>
            <person name="Pandey R.P."/>
            <person name="Lee C.-M."/>
            <person name="Sim J.-S."/>
            <person name="Jeong J.-T."/>
            <person name="Choi B.-S."/>
            <person name="Jung M."/>
            <person name="Ginzburg D."/>
            <person name="Zhao K."/>
            <person name="Won S.Y."/>
            <person name="Oh T.-J."/>
            <person name="Yu Y."/>
            <person name="Kim N.-H."/>
            <person name="Lee O.R."/>
            <person name="Lee T.-H."/>
            <person name="Bashyal P."/>
            <person name="Kim T.-S."/>
            <person name="Lee W.-H."/>
            <person name="Kawkins C."/>
            <person name="Kim C.-K."/>
            <person name="Kim J.S."/>
            <person name="Ahn B.O."/>
            <person name="Rhee S.Y."/>
            <person name="Sohng J.K."/>
        </authorList>
    </citation>
    <scope>NUCLEOTIDE SEQUENCE</scope>
    <source>
        <tissue evidence="8">Leaf</tissue>
    </source>
</reference>
<keyword evidence="5" id="KW-0175">Coiled coil</keyword>
<organism evidence="8 9">
    <name type="scientific">Senna tora</name>
    <dbReference type="NCBI Taxonomy" id="362788"/>
    <lineage>
        <taxon>Eukaryota</taxon>
        <taxon>Viridiplantae</taxon>
        <taxon>Streptophyta</taxon>
        <taxon>Embryophyta</taxon>
        <taxon>Tracheophyta</taxon>
        <taxon>Spermatophyta</taxon>
        <taxon>Magnoliopsida</taxon>
        <taxon>eudicotyledons</taxon>
        <taxon>Gunneridae</taxon>
        <taxon>Pentapetalae</taxon>
        <taxon>rosids</taxon>
        <taxon>fabids</taxon>
        <taxon>Fabales</taxon>
        <taxon>Fabaceae</taxon>
        <taxon>Caesalpinioideae</taxon>
        <taxon>Cassia clade</taxon>
        <taxon>Senna</taxon>
    </lineage>
</organism>
<feature type="domain" description="GRF-type" evidence="7">
    <location>
        <begin position="17"/>
        <end position="59"/>
    </location>
</feature>
<evidence type="ECO:0000256" key="3">
    <source>
        <dbReference type="ARBA" id="ARBA00022833"/>
    </source>
</evidence>
<comment type="caution">
    <text evidence="8">The sequence shown here is derived from an EMBL/GenBank/DDBJ whole genome shotgun (WGS) entry which is preliminary data.</text>
</comment>
<dbReference type="OrthoDB" id="1423929at2759"/>
<accession>A0A834SGP0</accession>
<evidence type="ECO:0000256" key="5">
    <source>
        <dbReference type="SAM" id="Coils"/>
    </source>
</evidence>
<feature type="coiled-coil region" evidence="5">
    <location>
        <begin position="67"/>
        <end position="101"/>
    </location>
</feature>
<dbReference type="Proteomes" id="UP000634136">
    <property type="component" value="Unassembled WGS sequence"/>
</dbReference>
<keyword evidence="3" id="KW-0862">Zinc</keyword>
<keyword evidence="1" id="KW-0479">Metal-binding</keyword>
<evidence type="ECO:0000259" key="7">
    <source>
        <dbReference type="PROSITE" id="PS51999"/>
    </source>
</evidence>
<keyword evidence="6" id="KW-1133">Transmembrane helix</keyword>
<dbReference type="GO" id="GO:0008270">
    <property type="term" value="F:zinc ion binding"/>
    <property type="evidence" value="ECO:0007669"/>
    <property type="project" value="UniProtKB-KW"/>
</dbReference>
<gene>
    <name evidence="8" type="ORF">G2W53_041009</name>
</gene>
<evidence type="ECO:0000313" key="9">
    <source>
        <dbReference type="Proteomes" id="UP000634136"/>
    </source>
</evidence>
<name>A0A834SGP0_9FABA</name>
<keyword evidence="6" id="KW-0812">Transmembrane</keyword>
<keyword evidence="9" id="KW-1185">Reference proteome</keyword>
<keyword evidence="6" id="KW-0472">Membrane</keyword>
<dbReference type="PANTHER" id="PTHR33248">
    <property type="entry name" value="ZINC ION-BINDING PROTEIN"/>
    <property type="match status" value="1"/>
</dbReference>
<evidence type="ECO:0000256" key="1">
    <source>
        <dbReference type="ARBA" id="ARBA00022723"/>
    </source>
</evidence>
<evidence type="ECO:0000256" key="6">
    <source>
        <dbReference type="SAM" id="Phobius"/>
    </source>
</evidence>
<protein>
    <recommendedName>
        <fullName evidence="7">GRF-type domain-containing protein</fullName>
    </recommendedName>
</protein>
<evidence type="ECO:0000256" key="2">
    <source>
        <dbReference type="ARBA" id="ARBA00022771"/>
    </source>
</evidence>
<dbReference type="PROSITE" id="PS51999">
    <property type="entry name" value="ZF_GRF"/>
    <property type="match status" value="1"/>
</dbReference>
<dbReference type="InterPro" id="IPR010666">
    <property type="entry name" value="Znf_GRF"/>
</dbReference>
<dbReference type="AlphaFoldDB" id="A0A834SGP0"/>
<evidence type="ECO:0000256" key="4">
    <source>
        <dbReference type="PROSITE-ProRule" id="PRU01343"/>
    </source>
</evidence>
<dbReference type="Pfam" id="PF06839">
    <property type="entry name" value="Zn_ribbon_GRF"/>
    <property type="match status" value="1"/>
</dbReference>
<keyword evidence="2 4" id="KW-0863">Zinc-finger</keyword>
<sequence length="170" mass="19102">MASQTSSSSSSRARVLCDCGEYAIVATSRTPENPGQRFWGCKNYPSAGNCGFVGWYEPPVQNDDIVVYRLRRKIVNLEAQLEDKKKRNEEDLKKIESLQRKNYCPMDGWAVMVEWTVVLLNVGAALLSLLFDALEDVILRFLAHMVDATNSMSTRNTGEHPLAATTISRR</sequence>
<evidence type="ECO:0000313" key="8">
    <source>
        <dbReference type="EMBL" id="KAF7801898.1"/>
    </source>
</evidence>